<proteinExistence type="predicted"/>
<name>A0A9E7F4I3_9LILI</name>
<keyword evidence="2" id="KW-1185">Reference proteome</keyword>
<organism evidence="1 2">
    <name type="scientific">Musa troglodytarum</name>
    <name type="common">fe'i banana</name>
    <dbReference type="NCBI Taxonomy" id="320322"/>
    <lineage>
        <taxon>Eukaryota</taxon>
        <taxon>Viridiplantae</taxon>
        <taxon>Streptophyta</taxon>
        <taxon>Embryophyta</taxon>
        <taxon>Tracheophyta</taxon>
        <taxon>Spermatophyta</taxon>
        <taxon>Magnoliopsida</taxon>
        <taxon>Liliopsida</taxon>
        <taxon>Zingiberales</taxon>
        <taxon>Musaceae</taxon>
        <taxon>Musa</taxon>
    </lineage>
</organism>
<dbReference type="AlphaFoldDB" id="A0A9E7F4I3"/>
<dbReference type="Proteomes" id="UP001055439">
    <property type="component" value="Chromosome 2"/>
</dbReference>
<gene>
    <name evidence="1" type="ORF">MUK42_21242</name>
</gene>
<accession>A0A9E7F4I3</accession>
<evidence type="ECO:0000313" key="2">
    <source>
        <dbReference type="Proteomes" id="UP001055439"/>
    </source>
</evidence>
<evidence type="ECO:0000313" key="1">
    <source>
        <dbReference type="EMBL" id="URD87243.1"/>
    </source>
</evidence>
<sequence length="86" mass="9737">MATRRVRIPVVYDPFVGLRIRILPTNGVCGWSLFYRHYSSHENLRNGSHVSGGGSCNAFFIPYGNCVHRCTQESPWSDLLNPRNQG</sequence>
<protein>
    <submittedName>
        <fullName evidence="1">Uncharacterized protein</fullName>
    </submittedName>
</protein>
<dbReference type="EMBL" id="CP097504">
    <property type="protein sequence ID" value="URD87243.1"/>
    <property type="molecule type" value="Genomic_DNA"/>
</dbReference>
<reference evidence="1" key="1">
    <citation type="submission" date="2022-05" db="EMBL/GenBank/DDBJ databases">
        <title>The Musa troglodytarum L. genome provides insights into the mechanism of non-climacteric behaviour and enrichment of carotenoids.</title>
        <authorList>
            <person name="Wang J."/>
        </authorList>
    </citation>
    <scope>NUCLEOTIDE SEQUENCE</scope>
    <source>
        <tissue evidence="1">Leaf</tissue>
    </source>
</reference>